<dbReference type="Pfam" id="PF11003">
    <property type="entry name" value="DUF2842"/>
    <property type="match status" value="1"/>
</dbReference>
<dbReference type="AlphaFoldDB" id="A0A0U1NJE6"/>
<keyword evidence="3" id="KW-1185">Reference proteome</keyword>
<dbReference type="RefSeq" id="WP_048598275.1">
    <property type="nucleotide sequence ID" value="NZ_CVPC01000004.1"/>
</dbReference>
<dbReference type="OrthoDB" id="7510023at2"/>
<proteinExistence type="predicted"/>
<dbReference type="InterPro" id="IPR021265">
    <property type="entry name" value="DUF2842"/>
</dbReference>
<dbReference type="Proteomes" id="UP000048949">
    <property type="component" value="Unassembled WGS sequence"/>
</dbReference>
<organism evidence="2 3">
    <name type="scientific">Nereida ignava</name>
    <dbReference type="NCBI Taxonomy" id="282199"/>
    <lineage>
        <taxon>Bacteria</taxon>
        <taxon>Pseudomonadati</taxon>
        <taxon>Pseudomonadota</taxon>
        <taxon>Alphaproteobacteria</taxon>
        <taxon>Rhodobacterales</taxon>
        <taxon>Roseobacteraceae</taxon>
        <taxon>Nereida</taxon>
    </lineage>
</organism>
<evidence type="ECO:0000313" key="2">
    <source>
        <dbReference type="EMBL" id="CRK74852.1"/>
    </source>
</evidence>
<name>A0A0U1NJE6_9RHOB</name>
<accession>A0A0U1NJE6</accession>
<evidence type="ECO:0000256" key="1">
    <source>
        <dbReference type="SAM" id="Phobius"/>
    </source>
</evidence>
<protein>
    <recommendedName>
        <fullName evidence="4">DUF2842 domain-containing protein</fullName>
    </recommendedName>
</protein>
<dbReference type="STRING" id="282199.GCA_001049735_00891"/>
<keyword evidence="1" id="KW-1133">Transmembrane helix</keyword>
<reference evidence="2 3" key="1">
    <citation type="submission" date="2015-04" db="EMBL/GenBank/DDBJ databases">
        <authorList>
            <person name="Syromyatnikov M.Y."/>
            <person name="Popov V.N."/>
        </authorList>
    </citation>
    <scope>NUCLEOTIDE SEQUENCE [LARGE SCALE GENOMIC DNA]</scope>
    <source>
        <strain evidence="2 3">CECT 5292</strain>
    </source>
</reference>
<sequence length="82" mass="9217">MALSHKAKRRWSLFILIFGVPIYIVMAVTLIDLLRDMMGRPSIWVELGVFVVLGVLWAFPLKAVFKGVGQADPNAPPEDEQH</sequence>
<evidence type="ECO:0000313" key="3">
    <source>
        <dbReference type="Proteomes" id="UP000048949"/>
    </source>
</evidence>
<evidence type="ECO:0008006" key="4">
    <source>
        <dbReference type="Google" id="ProtNLM"/>
    </source>
</evidence>
<feature type="transmembrane region" description="Helical" evidence="1">
    <location>
        <begin position="12"/>
        <end position="31"/>
    </location>
</feature>
<dbReference type="EMBL" id="CVQV01000004">
    <property type="protein sequence ID" value="CRK74852.1"/>
    <property type="molecule type" value="Genomic_DNA"/>
</dbReference>
<keyword evidence="1" id="KW-0472">Membrane</keyword>
<keyword evidence="1" id="KW-0812">Transmembrane</keyword>
<feature type="transmembrane region" description="Helical" evidence="1">
    <location>
        <begin position="43"/>
        <end position="61"/>
    </location>
</feature>
<gene>
    <name evidence="2" type="ORF">NIG5292_00891</name>
</gene>